<proteinExistence type="predicted"/>
<sequence length="313" mass="34949">MWTSESSDFTPWLAANLNYLSAQIGLDLELVATEVAVGPFRVDVVAQIAGTDDLVVIENQFGPTDHDHLGKLLTYAAGQEAAYAVWIAERFRPEHRSAIEWVNHNSVEGVGFFGLRIEALQIDTSPVAVQLTTVVEPDQWAKQVTQATSTVSARGQLYAAFWEPLIERLQTTYPGWSNKSVPPKDSWMPMPSGKTYPFYSIAFTGDRKLRIELYVDGPNEQAQQHLWEQLASVREQINATLPGLDWDAIPNKRASRISLYAPFDDASVDNEDQWDTHRDWIVTNLGAFRDAFQPHIDQLTPYVPPVPAGDPAG</sequence>
<gene>
    <name evidence="2" type="ORF">GCM10011354_03380</name>
</gene>
<name>A0A8J3A5P1_9ACTN</name>
<reference evidence="2" key="1">
    <citation type="journal article" date="2014" name="Int. J. Syst. Evol. Microbiol.">
        <title>Complete genome sequence of Corynebacterium casei LMG S-19264T (=DSM 44701T), isolated from a smear-ripened cheese.</title>
        <authorList>
            <consortium name="US DOE Joint Genome Institute (JGI-PGF)"/>
            <person name="Walter F."/>
            <person name="Albersmeier A."/>
            <person name="Kalinowski J."/>
            <person name="Ruckert C."/>
        </authorList>
    </citation>
    <scope>NUCLEOTIDE SEQUENCE</scope>
    <source>
        <strain evidence="2">CGMCC 1.14988</strain>
    </source>
</reference>
<dbReference type="Gene3D" id="3.40.1350.10">
    <property type="match status" value="1"/>
</dbReference>
<protein>
    <recommendedName>
        <fullName evidence="1">DUF4268 domain-containing protein</fullName>
    </recommendedName>
</protein>
<dbReference type="EMBL" id="BMHA01000001">
    <property type="protein sequence ID" value="GGI03307.1"/>
    <property type="molecule type" value="Genomic_DNA"/>
</dbReference>
<reference evidence="2" key="2">
    <citation type="submission" date="2020-09" db="EMBL/GenBank/DDBJ databases">
        <authorList>
            <person name="Sun Q."/>
            <person name="Zhou Y."/>
        </authorList>
    </citation>
    <scope>NUCLEOTIDE SEQUENCE</scope>
    <source>
        <strain evidence="2">CGMCC 1.14988</strain>
    </source>
</reference>
<accession>A0A8J3A5P1</accession>
<comment type="caution">
    <text evidence="2">The sequence shown here is derived from an EMBL/GenBank/DDBJ whole genome shotgun (WGS) entry which is preliminary data.</text>
</comment>
<dbReference type="Proteomes" id="UP000650511">
    <property type="component" value="Unassembled WGS sequence"/>
</dbReference>
<organism evidence="2 3">
    <name type="scientific">Egicoccus halophilus</name>
    <dbReference type="NCBI Taxonomy" id="1670830"/>
    <lineage>
        <taxon>Bacteria</taxon>
        <taxon>Bacillati</taxon>
        <taxon>Actinomycetota</taxon>
        <taxon>Nitriliruptoria</taxon>
        <taxon>Egicoccales</taxon>
        <taxon>Egicoccaceae</taxon>
        <taxon>Egicoccus</taxon>
    </lineage>
</organism>
<feature type="domain" description="DUF4268" evidence="1">
    <location>
        <begin position="157"/>
        <end position="295"/>
    </location>
</feature>
<dbReference type="GO" id="GO:0003676">
    <property type="term" value="F:nucleic acid binding"/>
    <property type="evidence" value="ECO:0007669"/>
    <property type="project" value="InterPro"/>
</dbReference>
<dbReference type="Pfam" id="PF14088">
    <property type="entry name" value="DUF4268"/>
    <property type="match status" value="1"/>
</dbReference>
<keyword evidence="3" id="KW-1185">Reference proteome</keyword>
<evidence type="ECO:0000313" key="2">
    <source>
        <dbReference type="EMBL" id="GGI03307.1"/>
    </source>
</evidence>
<dbReference type="InterPro" id="IPR011856">
    <property type="entry name" value="tRNA_endonuc-like_dom_sf"/>
</dbReference>
<evidence type="ECO:0000313" key="3">
    <source>
        <dbReference type="Proteomes" id="UP000650511"/>
    </source>
</evidence>
<evidence type="ECO:0000259" key="1">
    <source>
        <dbReference type="Pfam" id="PF14088"/>
    </source>
</evidence>
<dbReference type="InterPro" id="IPR025364">
    <property type="entry name" value="DUF4268"/>
</dbReference>
<dbReference type="AlphaFoldDB" id="A0A8J3A5P1"/>